<protein>
    <submittedName>
        <fullName evidence="2">Brix domain-containing protein</fullName>
    </submittedName>
</protein>
<dbReference type="SUPFAM" id="SSF49354">
    <property type="entry name" value="PapD-like"/>
    <property type="match status" value="1"/>
</dbReference>
<organism evidence="1 2">
    <name type="scientific">Heligmosomoides polygyrus</name>
    <name type="common">Parasitic roundworm</name>
    <dbReference type="NCBI Taxonomy" id="6339"/>
    <lineage>
        <taxon>Eukaryota</taxon>
        <taxon>Metazoa</taxon>
        <taxon>Ecdysozoa</taxon>
        <taxon>Nematoda</taxon>
        <taxon>Chromadorea</taxon>
        <taxon>Rhabditida</taxon>
        <taxon>Rhabditina</taxon>
        <taxon>Rhabditomorpha</taxon>
        <taxon>Strongyloidea</taxon>
        <taxon>Heligmosomidae</taxon>
        <taxon>Heligmosomoides</taxon>
    </lineage>
</organism>
<evidence type="ECO:0000313" key="1">
    <source>
        <dbReference type="Proteomes" id="UP000050761"/>
    </source>
</evidence>
<dbReference type="Proteomes" id="UP000050761">
    <property type="component" value="Unassembled WGS sequence"/>
</dbReference>
<proteinExistence type="predicted"/>
<evidence type="ECO:0000313" key="2">
    <source>
        <dbReference type="WBParaSite" id="HPBE_0001112001-mRNA-1"/>
    </source>
</evidence>
<name>A0A183FSY1_HELPZ</name>
<keyword evidence="1" id="KW-1185">Reference proteome</keyword>
<dbReference type="Gene3D" id="2.60.40.10">
    <property type="entry name" value="Immunoglobulins"/>
    <property type="match status" value="1"/>
</dbReference>
<dbReference type="InterPro" id="IPR013783">
    <property type="entry name" value="Ig-like_fold"/>
</dbReference>
<dbReference type="InterPro" id="IPR008962">
    <property type="entry name" value="PapD-like_sf"/>
</dbReference>
<dbReference type="AlphaFoldDB" id="A0A183FSY1"/>
<sequence length="144" mass="16446">LGRPPQNHQVTLVNHGETPVAFKVLTTDNYAYFVNHVRKNFCSFTKVILAARTVASFRAVADELSAANRRKQLRAHNSFNLRFFFGKRLVPFDLSPRDPHKRLYSLTRSPHFRSGWPKRMTGGGSLQLEQLISQILHVFGVSQL</sequence>
<accession>A0A183FSY1</accession>
<dbReference type="WBParaSite" id="HPBE_0001112001-mRNA-1">
    <property type="protein sequence ID" value="HPBE_0001112001-mRNA-1"/>
    <property type="gene ID" value="HPBE_0001112001"/>
</dbReference>
<reference evidence="2" key="1">
    <citation type="submission" date="2019-09" db="UniProtKB">
        <authorList>
            <consortium name="WormBaseParasite"/>
        </authorList>
    </citation>
    <scope>IDENTIFICATION</scope>
</reference>